<evidence type="ECO:0000313" key="4">
    <source>
        <dbReference type="Proteomes" id="UP000274601"/>
    </source>
</evidence>
<evidence type="ECO:0000256" key="2">
    <source>
        <dbReference type="SAM" id="SignalP"/>
    </source>
</evidence>
<accession>A0A495QG32</accession>
<comment type="caution">
    <text evidence="3">The sequence shown here is derived from an EMBL/GenBank/DDBJ whole genome shotgun (WGS) entry which is preliminary data.</text>
</comment>
<evidence type="ECO:0008006" key="5">
    <source>
        <dbReference type="Google" id="ProtNLM"/>
    </source>
</evidence>
<feature type="compositionally biased region" description="Low complexity" evidence="1">
    <location>
        <begin position="40"/>
        <end position="51"/>
    </location>
</feature>
<proteinExistence type="predicted"/>
<feature type="chain" id="PRO_5038838290" description="Mce-associated membrane protein" evidence="2">
    <location>
        <begin position="29"/>
        <end position="204"/>
    </location>
</feature>
<evidence type="ECO:0000313" key="3">
    <source>
        <dbReference type="EMBL" id="RKS70691.1"/>
    </source>
</evidence>
<organism evidence="3 4">
    <name type="scientific">Actinomadura pelletieri DSM 43383</name>
    <dbReference type="NCBI Taxonomy" id="1120940"/>
    <lineage>
        <taxon>Bacteria</taxon>
        <taxon>Bacillati</taxon>
        <taxon>Actinomycetota</taxon>
        <taxon>Actinomycetes</taxon>
        <taxon>Streptosporangiales</taxon>
        <taxon>Thermomonosporaceae</taxon>
        <taxon>Actinomadura</taxon>
    </lineage>
</organism>
<keyword evidence="4" id="KW-1185">Reference proteome</keyword>
<dbReference type="Proteomes" id="UP000274601">
    <property type="component" value="Unassembled WGS sequence"/>
</dbReference>
<protein>
    <recommendedName>
        <fullName evidence="5">Mce-associated membrane protein</fullName>
    </recommendedName>
</protein>
<dbReference type="EMBL" id="RBWU01000006">
    <property type="protein sequence ID" value="RKS70691.1"/>
    <property type="molecule type" value="Genomic_DNA"/>
</dbReference>
<feature type="region of interest" description="Disordered" evidence="1">
    <location>
        <begin position="32"/>
        <end position="51"/>
    </location>
</feature>
<dbReference type="PROSITE" id="PS51257">
    <property type="entry name" value="PROKAR_LIPOPROTEIN"/>
    <property type="match status" value="1"/>
</dbReference>
<reference evidence="3 4" key="1">
    <citation type="submission" date="2018-10" db="EMBL/GenBank/DDBJ databases">
        <title>Genomic Encyclopedia of Archaeal and Bacterial Type Strains, Phase II (KMG-II): from individual species to whole genera.</title>
        <authorList>
            <person name="Goeker M."/>
        </authorList>
    </citation>
    <scope>NUCLEOTIDE SEQUENCE [LARGE SCALE GENOMIC DNA]</scope>
    <source>
        <strain evidence="3 4">DSM 43383</strain>
    </source>
</reference>
<gene>
    <name evidence="3" type="ORF">BZB76_5167</name>
</gene>
<sequence>MRRFERPLSAHRLAVAACLTASTLTACALRPPVNADHRTTPSSASPTPTPTAAATADVTELLPLTQQQLTGAIRLAVGFTTAYGSHRYDRPPQTYLARLRPMTTPELYAALARAASTPSLQTQRIRDHEIAAAHATATKIRTIGPSSLIVLIDLQQDVTTTAGRRQRTQHLAVTTIKTGQDGWAVHDIQPGNAGNAGDTDASPG</sequence>
<evidence type="ECO:0000256" key="1">
    <source>
        <dbReference type="SAM" id="MobiDB-lite"/>
    </source>
</evidence>
<feature type="signal peptide" evidence="2">
    <location>
        <begin position="1"/>
        <end position="28"/>
    </location>
</feature>
<keyword evidence="2" id="KW-0732">Signal</keyword>
<dbReference type="AlphaFoldDB" id="A0A495QG32"/>
<feature type="region of interest" description="Disordered" evidence="1">
    <location>
        <begin position="185"/>
        <end position="204"/>
    </location>
</feature>
<name>A0A495QG32_9ACTN</name>